<reference evidence="2 3" key="1">
    <citation type="journal article" date="2016" name="Nat. Commun.">
        <title>Thousands of microbial genomes shed light on interconnected biogeochemical processes in an aquifer system.</title>
        <authorList>
            <person name="Anantharaman K."/>
            <person name="Brown C.T."/>
            <person name="Hug L.A."/>
            <person name="Sharon I."/>
            <person name="Castelle C.J."/>
            <person name="Probst A.J."/>
            <person name="Thomas B.C."/>
            <person name="Singh A."/>
            <person name="Wilkins M.J."/>
            <person name="Karaoz U."/>
            <person name="Brodie E.L."/>
            <person name="Williams K.H."/>
            <person name="Hubbard S.S."/>
            <person name="Banfield J.F."/>
        </authorList>
    </citation>
    <scope>NUCLEOTIDE SEQUENCE [LARGE SCALE GENOMIC DNA]</scope>
</reference>
<dbReference type="EMBL" id="MFGJ01000008">
    <property type="protein sequence ID" value="OGF30892.1"/>
    <property type="molecule type" value="Genomic_DNA"/>
</dbReference>
<keyword evidence="1" id="KW-1133">Transmembrane helix</keyword>
<dbReference type="AlphaFoldDB" id="A0A1F5SW72"/>
<sequence length="175" mass="20169">MWFYYWINFVIILGERINIMKKILIMLSVAMLAVFVGTTINVEANSIASQLKGRILIQSQAGQQVWYVDPGSDERYRLNSLEDLNFVIENLGLQVSDDYIIKYLVFPQNVWGKFLVVIDNSNARKVYYIYPVDGKAYLIINDDKVLSTMKSFGLSILNENLNKIKISDLDRSKVK</sequence>
<protein>
    <submittedName>
        <fullName evidence="2">Uncharacterized protein</fullName>
    </submittedName>
</protein>
<dbReference type="Proteomes" id="UP000179001">
    <property type="component" value="Unassembled WGS sequence"/>
</dbReference>
<comment type="caution">
    <text evidence="2">The sequence shown here is derived from an EMBL/GenBank/DDBJ whole genome shotgun (WGS) entry which is preliminary data.</text>
</comment>
<evidence type="ECO:0000256" key="1">
    <source>
        <dbReference type="SAM" id="Phobius"/>
    </source>
</evidence>
<proteinExistence type="predicted"/>
<keyword evidence="1" id="KW-0472">Membrane</keyword>
<gene>
    <name evidence="2" type="ORF">A2478_00370</name>
</gene>
<feature type="transmembrane region" description="Helical" evidence="1">
    <location>
        <begin position="23"/>
        <end position="42"/>
    </location>
</feature>
<organism evidence="2 3">
    <name type="scientific">Candidatus Falkowbacteria bacterium RIFOXYC2_FULL_36_12</name>
    <dbReference type="NCBI Taxonomy" id="1798002"/>
    <lineage>
        <taxon>Bacteria</taxon>
        <taxon>Candidatus Falkowiibacteriota</taxon>
    </lineage>
</organism>
<dbReference type="STRING" id="1798002.A2478_00370"/>
<keyword evidence="1" id="KW-0812">Transmembrane</keyword>
<evidence type="ECO:0000313" key="2">
    <source>
        <dbReference type="EMBL" id="OGF30892.1"/>
    </source>
</evidence>
<accession>A0A1F5SW72</accession>
<evidence type="ECO:0000313" key="3">
    <source>
        <dbReference type="Proteomes" id="UP000179001"/>
    </source>
</evidence>
<name>A0A1F5SW72_9BACT</name>